<gene>
    <name evidence="2" type="ORF">FD51_GL001456</name>
</gene>
<dbReference type="EMBL" id="AZCT01000002">
    <property type="protein sequence ID" value="KRK13254.1"/>
    <property type="molecule type" value="Genomic_DNA"/>
</dbReference>
<feature type="transmembrane region" description="Helical" evidence="1">
    <location>
        <begin position="32"/>
        <end position="51"/>
    </location>
</feature>
<evidence type="ECO:0000256" key="1">
    <source>
        <dbReference type="SAM" id="Phobius"/>
    </source>
</evidence>
<dbReference type="Proteomes" id="UP000051984">
    <property type="component" value="Unassembled WGS sequence"/>
</dbReference>
<feature type="transmembrane region" description="Helical" evidence="1">
    <location>
        <begin position="6"/>
        <end position="25"/>
    </location>
</feature>
<evidence type="ECO:0008006" key="4">
    <source>
        <dbReference type="Google" id="ProtNLM"/>
    </source>
</evidence>
<evidence type="ECO:0000313" key="3">
    <source>
        <dbReference type="Proteomes" id="UP000051984"/>
    </source>
</evidence>
<organism evidence="2 3">
    <name type="scientific">Lacticaseibacillus zeae DSM 20178 = KCTC 3804</name>
    <dbReference type="NCBI Taxonomy" id="1423816"/>
    <lineage>
        <taxon>Bacteria</taxon>
        <taxon>Bacillati</taxon>
        <taxon>Bacillota</taxon>
        <taxon>Bacilli</taxon>
        <taxon>Lactobacillales</taxon>
        <taxon>Lactobacillaceae</taxon>
        <taxon>Lacticaseibacillus</taxon>
    </lineage>
</organism>
<reference evidence="2 3" key="1">
    <citation type="journal article" date="2015" name="Genome Announc.">
        <title>Expanding the biotechnology potential of lactobacilli through comparative genomics of 213 strains and associated genera.</title>
        <authorList>
            <person name="Sun Z."/>
            <person name="Harris H.M."/>
            <person name="McCann A."/>
            <person name="Guo C."/>
            <person name="Argimon S."/>
            <person name="Zhang W."/>
            <person name="Yang X."/>
            <person name="Jeffery I.B."/>
            <person name="Cooney J.C."/>
            <person name="Kagawa T.F."/>
            <person name="Liu W."/>
            <person name="Song Y."/>
            <person name="Salvetti E."/>
            <person name="Wrobel A."/>
            <person name="Rasinkangas P."/>
            <person name="Parkhill J."/>
            <person name="Rea M.C."/>
            <person name="O'Sullivan O."/>
            <person name="Ritari J."/>
            <person name="Douillard F.P."/>
            <person name="Paul Ross R."/>
            <person name="Yang R."/>
            <person name="Briner A.E."/>
            <person name="Felis G.E."/>
            <person name="de Vos W.M."/>
            <person name="Barrangou R."/>
            <person name="Klaenhammer T.R."/>
            <person name="Caufield P.W."/>
            <person name="Cui Y."/>
            <person name="Zhang H."/>
            <person name="O'Toole P.W."/>
        </authorList>
    </citation>
    <scope>NUCLEOTIDE SEQUENCE [LARGE SCALE GENOMIC DNA]</scope>
    <source>
        <strain evidence="2 3">DSM 20178</strain>
    </source>
</reference>
<keyword evidence="1" id="KW-0812">Transmembrane</keyword>
<feature type="transmembrane region" description="Helical" evidence="1">
    <location>
        <begin position="57"/>
        <end position="77"/>
    </location>
</feature>
<accession>A0A0R1EV33</accession>
<name>A0A0R1EV33_LACZE</name>
<keyword evidence="1" id="KW-0472">Membrane</keyword>
<feature type="transmembrane region" description="Helical" evidence="1">
    <location>
        <begin position="89"/>
        <end position="105"/>
    </location>
</feature>
<dbReference type="eggNOG" id="ENOG5030APR">
    <property type="taxonomic scope" value="Bacteria"/>
</dbReference>
<dbReference type="AlphaFoldDB" id="A0A0R1EV33"/>
<comment type="caution">
    <text evidence="2">The sequence shown here is derived from an EMBL/GenBank/DDBJ whole genome shotgun (WGS) entry which is preliminary data.</text>
</comment>
<sequence length="106" mass="11331">MAAIGMRVVIGGYGFVMLLVAWQAWQAKQGNPLFNQLTALAAVLVLTAAVIPDKVNAVIVLLIGLLGLSAVAWLNGIAMYGKPHVSHHLVRLLVHLVLFGLAVWLL</sequence>
<dbReference type="RefSeq" id="WP_010490230.1">
    <property type="nucleotide sequence ID" value="NZ_AZCT01000002.1"/>
</dbReference>
<proteinExistence type="predicted"/>
<dbReference type="PATRIC" id="fig|1423816.3.peg.1520"/>
<evidence type="ECO:0000313" key="2">
    <source>
        <dbReference type="EMBL" id="KRK13254.1"/>
    </source>
</evidence>
<keyword evidence="1" id="KW-1133">Transmembrane helix</keyword>
<protein>
    <recommendedName>
        <fullName evidence="4">Integral membrane protein</fullName>
    </recommendedName>
</protein>